<dbReference type="SMART" id="SM00303">
    <property type="entry name" value="GPS"/>
    <property type="match status" value="1"/>
</dbReference>
<evidence type="ECO:0000256" key="1">
    <source>
        <dbReference type="ARBA" id="ARBA00004141"/>
    </source>
</evidence>
<dbReference type="InterPro" id="IPR057244">
    <property type="entry name" value="GAIN_B"/>
</dbReference>
<evidence type="ECO:0000256" key="3">
    <source>
        <dbReference type="ARBA" id="ARBA00022989"/>
    </source>
</evidence>
<keyword evidence="3 6" id="KW-1133">Transmembrane helix</keyword>
<dbReference type="CDD" id="cd15040">
    <property type="entry name" value="7tmB2_Adhesion"/>
    <property type="match status" value="1"/>
</dbReference>
<dbReference type="SUPFAM" id="SSF81321">
    <property type="entry name" value="Family A G protein-coupled receptor-like"/>
    <property type="match status" value="1"/>
</dbReference>
<dbReference type="Proteomes" id="UP001152320">
    <property type="component" value="Chromosome 4"/>
</dbReference>
<feature type="transmembrane region" description="Helical" evidence="6">
    <location>
        <begin position="395"/>
        <end position="418"/>
    </location>
</feature>
<feature type="transmembrane region" description="Helical" evidence="6">
    <location>
        <begin position="285"/>
        <end position="304"/>
    </location>
</feature>
<sequence length="551" mass="62462">MEVNSQVIDQVTEVGSIPLMLEEQATSLLSLEHSYTEILSNVGGVALRVSQSAFKKGNISFGSYFPLTKSEESVVDLSWNTTHVYFNETESKDFMSIITLPSAFLDSIETVKVSQHDIPLSFFIFKDAKLFPMQTEIGVSVNVTDVISSQVISAAVAMKGISINNLLPNESVLARFYSSPIATGNEEKEERSCVYWKYNSTLGRGEWDTDGCEMVQSDERYVTCLCNHLTSFAVLVHVTTDPYKSNPILDIISLVGRILSIIGLSICVVTSLAMKDIRRKQLTQIHINLSVALIALYVTFSIGIKSTRDYIRCKITVSLIHFFCLSSMAWMSVEAFNMFAFLWTMRRNDIKHLLVIGSLFAWGFPFAVSLSMYLFDETTNYQGVNDYCFLHPGVSLYIGFLFPIFVLFFFNGVVFALITYRVSFRKIIATNEEARRKAEVARIKGPILFWILLGLSWIFGFLTILNTPLKILFEILFSVCLSLQGVFMFYMLTLNNPEIKVRLKRYRDLLTQAFERYITSQLPLRSFKSDQHVDVTVETQTASTNVMFSKI</sequence>
<evidence type="ECO:0000313" key="9">
    <source>
        <dbReference type="EMBL" id="KAJ8042983.1"/>
    </source>
</evidence>
<dbReference type="GO" id="GO:0016020">
    <property type="term" value="C:membrane"/>
    <property type="evidence" value="ECO:0007669"/>
    <property type="project" value="UniProtKB-SubCell"/>
</dbReference>
<dbReference type="PROSITE" id="PS50261">
    <property type="entry name" value="G_PROTEIN_RECEP_F2_4"/>
    <property type="match status" value="1"/>
</dbReference>
<protein>
    <submittedName>
        <fullName evidence="9">Adhesion G-protein coupled receptor G4</fullName>
    </submittedName>
</protein>
<evidence type="ECO:0000256" key="6">
    <source>
        <dbReference type="SAM" id="Phobius"/>
    </source>
</evidence>
<keyword evidence="4 6" id="KW-0472">Membrane</keyword>
<keyword evidence="9" id="KW-0675">Receptor</keyword>
<gene>
    <name evidence="9" type="ORF">HOLleu_09886</name>
</gene>
<dbReference type="InterPro" id="IPR000203">
    <property type="entry name" value="GPS"/>
</dbReference>
<dbReference type="InterPro" id="IPR053066">
    <property type="entry name" value="ADGR_G7"/>
</dbReference>
<evidence type="ECO:0000256" key="2">
    <source>
        <dbReference type="ARBA" id="ARBA00022692"/>
    </source>
</evidence>
<evidence type="ECO:0000259" key="8">
    <source>
        <dbReference type="PROSITE" id="PS50261"/>
    </source>
</evidence>
<dbReference type="GO" id="GO:0004930">
    <property type="term" value="F:G protein-coupled receptor activity"/>
    <property type="evidence" value="ECO:0007669"/>
    <property type="project" value="InterPro"/>
</dbReference>
<dbReference type="Pfam" id="PF01825">
    <property type="entry name" value="GPS"/>
    <property type="match status" value="1"/>
</dbReference>
<evidence type="ECO:0000256" key="4">
    <source>
        <dbReference type="ARBA" id="ARBA00023136"/>
    </source>
</evidence>
<evidence type="ECO:0000259" key="7">
    <source>
        <dbReference type="PROSITE" id="PS50221"/>
    </source>
</evidence>
<dbReference type="PANTHER" id="PTHR47767">
    <property type="entry name" value="ADHESION G PROTEIN-COUPLED RECEPTOR G7"/>
    <property type="match status" value="1"/>
</dbReference>
<name>A0A9Q1CE02_HOLLE</name>
<dbReference type="AlphaFoldDB" id="A0A9Q1CE02"/>
<dbReference type="Pfam" id="PF00002">
    <property type="entry name" value="7tm_2"/>
    <property type="match status" value="1"/>
</dbReference>
<feature type="transmembrane region" description="Helical" evidence="6">
    <location>
        <begin position="445"/>
        <end position="465"/>
    </location>
</feature>
<dbReference type="Gene3D" id="2.60.220.50">
    <property type="match status" value="1"/>
</dbReference>
<comment type="caution">
    <text evidence="9">The sequence shown here is derived from an EMBL/GenBank/DDBJ whole genome shotgun (WGS) entry which is preliminary data.</text>
</comment>
<dbReference type="Gene3D" id="1.20.1070.10">
    <property type="entry name" value="Rhodopsin 7-helix transmembrane proteins"/>
    <property type="match status" value="1"/>
</dbReference>
<keyword evidence="10" id="KW-1185">Reference proteome</keyword>
<dbReference type="InterPro" id="IPR000832">
    <property type="entry name" value="GPCR_2_secretin-like"/>
</dbReference>
<dbReference type="GO" id="GO:0007166">
    <property type="term" value="P:cell surface receptor signaling pathway"/>
    <property type="evidence" value="ECO:0007669"/>
    <property type="project" value="InterPro"/>
</dbReference>
<keyword evidence="2 6" id="KW-0812">Transmembrane</keyword>
<accession>A0A9Q1CE02</accession>
<reference evidence="9" key="1">
    <citation type="submission" date="2021-10" db="EMBL/GenBank/DDBJ databases">
        <title>Tropical sea cucumber genome reveals ecological adaptation and Cuvierian tubules defense mechanism.</title>
        <authorList>
            <person name="Chen T."/>
        </authorList>
    </citation>
    <scope>NUCLEOTIDE SEQUENCE</scope>
    <source>
        <strain evidence="9">Nanhai2018</strain>
        <tissue evidence="9">Muscle</tissue>
    </source>
</reference>
<organism evidence="9 10">
    <name type="scientific">Holothuria leucospilota</name>
    <name type="common">Black long sea cucumber</name>
    <name type="synonym">Mertensiothuria leucospilota</name>
    <dbReference type="NCBI Taxonomy" id="206669"/>
    <lineage>
        <taxon>Eukaryota</taxon>
        <taxon>Metazoa</taxon>
        <taxon>Echinodermata</taxon>
        <taxon>Eleutherozoa</taxon>
        <taxon>Echinozoa</taxon>
        <taxon>Holothuroidea</taxon>
        <taxon>Aspidochirotacea</taxon>
        <taxon>Aspidochirotida</taxon>
        <taxon>Holothuriidae</taxon>
        <taxon>Holothuria</taxon>
    </lineage>
</organism>
<feature type="transmembrane region" description="Helical" evidence="6">
    <location>
        <begin position="353"/>
        <end position="375"/>
    </location>
</feature>
<dbReference type="InterPro" id="IPR017981">
    <property type="entry name" value="GPCR_2-like_7TM"/>
</dbReference>
<dbReference type="InterPro" id="IPR046338">
    <property type="entry name" value="GAIN_dom_sf"/>
</dbReference>
<dbReference type="PANTHER" id="PTHR47767:SF2">
    <property type="entry name" value="GPS DOMAIN-CONTAINING PROTEIN"/>
    <property type="match status" value="1"/>
</dbReference>
<feature type="transmembrane region" description="Helical" evidence="6">
    <location>
        <begin position="254"/>
        <end position="273"/>
    </location>
</feature>
<dbReference type="OrthoDB" id="10037534at2759"/>
<dbReference type="PROSITE" id="PS50221">
    <property type="entry name" value="GAIN_B"/>
    <property type="match status" value="1"/>
</dbReference>
<evidence type="ECO:0000313" key="10">
    <source>
        <dbReference type="Proteomes" id="UP001152320"/>
    </source>
</evidence>
<dbReference type="EMBL" id="JAIZAY010000004">
    <property type="protein sequence ID" value="KAJ8042983.1"/>
    <property type="molecule type" value="Genomic_DNA"/>
</dbReference>
<feature type="transmembrane region" description="Helical" evidence="6">
    <location>
        <begin position="319"/>
        <end position="341"/>
    </location>
</feature>
<proteinExistence type="predicted"/>
<feature type="domain" description="G-protein coupled receptors family 2 profile 2" evidence="8">
    <location>
        <begin position="249"/>
        <end position="496"/>
    </location>
</feature>
<comment type="subcellular location">
    <subcellularLocation>
        <location evidence="1">Membrane</location>
        <topology evidence="1">Multi-pass membrane protein</topology>
    </subcellularLocation>
</comment>
<keyword evidence="5" id="KW-1015">Disulfide bond</keyword>
<feature type="transmembrane region" description="Helical" evidence="6">
    <location>
        <begin position="471"/>
        <end position="492"/>
    </location>
</feature>
<evidence type="ECO:0000256" key="5">
    <source>
        <dbReference type="ARBA" id="ARBA00023157"/>
    </source>
</evidence>
<feature type="domain" description="GAIN-B" evidence="7">
    <location>
        <begin position="109"/>
        <end position="242"/>
    </location>
</feature>